<sequence length="192" mass="21300">MARRAGRQIAAEQYYDAAMSILAREGAAGLKIGPLCRSLGVTSGSFYHHFGGWAGFVRGLLRYWEAEQTDRIVELARATADPVERIDVVKQLTVALRHDAEAAIRAWAQIDPEVGRAQARVDVQRRIALEQVVADVVPDPDDARRLAVFGISLMAGYQQTCDPRDRDLLRALFDDYQRLILSHAPHVTPPIG</sequence>
<dbReference type="InterPro" id="IPR009057">
    <property type="entry name" value="Homeodomain-like_sf"/>
</dbReference>
<keyword evidence="1 2" id="KW-0238">DNA-binding</keyword>
<organism evidence="4 5">
    <name type="scientific">Pseudonocardia alni</name>
    <name type="common">Amycolata alni</name>
    <dbReference type="NCBI Taxonomy" id="33907"/>
    <lineage>
        <taxon>Bacteria</taxon>
        <taxon>Bacillati</taxon>
        <taxon>Actinomycetota</taxon>
        <taxon>Actinomycetes</taxon>
        <taxon>Pseudonocardiales</taxon>
        <taxon>Pseudonocardiaceae</taxon>
        <taxon>Pseudonocardia</taxon>
    </lineage>
</organism>
<feature type="domain" description="HTH tetR-type" evidence="3">
    <location>
        <begin position="8"/>
        <end position="68"/>
    </location>
</feature>
<dbReference type="SUPFAM" id="SSF46689">
    <property type="entry name" value="Homeodomain-like"/>
    <property type="match status" value="1"/>
</dbReference>
<dbReference type="InterPro" id="IPR001647">
    <property type="entry name" value="HTH_TetR"/>
</dbReference>
<gene>
    <name evidence="4" type="ORF">HDA37_003813</name>
</gene>
<accession>A0A852W303</accession>
<comment type="caution">
    <text evidence="4">The sequence shown here is derived from an EMBL/GenBank/DDBJ whole genome shotgun (WGS) entry which is preliminary data.</text>
</comment>
<protein>
    <submittedName>
        <fullName evidence="4">AcrR family transcriptional regulator</fullName>
    </submittedName>
</protein>
<name>A0A852W303_PSEA5</name>
<dbReference type="Proteomes" id="UP000549695">
    <property type="component" value="Unassembled WGS sequence"/>
</dbReference>
<dbReference type="EMBL" id="JACCCZ010000001">
    <property type="protein sequence ID" value="NYG03528.1"/>
    <property type="molecule type" value="Genomic_DNA"/>
</dbReference>
<evidence type="ECO:0000259" key="3">
    <source>
        <dbReference type="PROSITE" id="PS50977"/>
    </source>
</evidence>
<feature type="DNA-binding region" description="H-T-H motif" evidence="2">
    <location>
        <begin position="31"/>
        <end position="50"/>
    </location>
</feature>
<evidence type="ECO:0000313" key="4">
    <source>
        <dbReference type="EMBL" id="NYG03528.1"/>
    </source>
</evidence>
<evidence type="ECO:0000256" key="2">
    <source>
        <dbReference type="PROSITE-ProRule" id="PRU00335"/>
    </source>
</evidence>
<proteinExistence type="predicted"/>
<keyword evidence="5" id="KW-1185">Reference proteome</keyword>
<reference evidence="4 5" key="1">
    <citation type="submission" date="2020-07" db="EMBL/GenBank/DDBJ databases">
        <title>Sequencing the genomes of 1000 actinobacteria strains.</title>
        <authorList>
            <person name="Klenk H.-P."/>
        </authorList>
    </citation>
    <scope>NUCLEOTIDE SEQUENCE [LARGE SCALE GENOMIC DNA]</scope>
    <source>
        <strain evidence="4 5">DSM 44749</strain>
    </source>
</reference>
<dbReference type="RefSeq" id="WP_161152751.1">
    <property type="nucleotide sequence ID" value="NZ_BAAAJZ010000003.1"/>
</dbReference>
<dbReference type="GeneID" id="98053518"/>
<dbReference type="PROSITE" id="PS50977">
    <property type="entry name" value="HTH_TETR_2"/>
    <property type="match status" value="1"/>
</dbReference>
<evidence type="ECO:0000313" key="5">
    <source>
        <dbReference type="Proteomes" id="UP000549695"/>
    </source>
</evidence>
<evidence type="ECO:0000256" key="1">
    <source>
        <dbReference type="ARBA" id="ARBA00023125"/>
    </source>
</evidence>
<dbReference type="GO" id="GO:0003677">
    <property type="term" value="F:DNA binding"/>
    <property type="evidence" value="ECO:0007669"/>
    <property type="project" value="UniProtKB-UniRule"/>
</dbReference>
<dbReference type="Pfam" id="PF00440">
    <property type="entry name" value="TetR_N"/>
    <property type="match status" value="1"/>
</dbReference>
<dbReference type="AlphaFoldDB" id="A0A852W303"/>
<dbReference type="Gene3D" id="1.10.357.10">
    <property type="entry name" value="Tetracycline Repressor, domain 2"/>
    <property type="match status" value="1"/>
</dbReference>